<dbReference type="SUPFAM" id="SSF51182">
    <property type="entry name" value="RmlC-like cupins"/>
    <property type="match status" value="1"/>
</dbReference>
<dbReference type="KEGG" id="dmp:FAK_28090"/>
<gene>
    <name evidence="2" type="ORF">FAK_28090</name>
</gene>
<dbReference type="CDD" id="cd02230">
    <property type="entry name" value="cupin_HP0902-like"/>
    <property type="match status" value="1"/>
</dbReference>
<name>A0AAU9EF61_9BACT</name>
<reference evidence="3" key="1">
    <citation type="journal article" date="2023" name="Arch. Microbiol.">
        <title>Desulfoferula mesophilus gen. nov. sp. nov., a mesophilic sulfate-reducing bacterium isolated from a brackish lake sediment.</title>
        <authorList>
            <person name="Watanabe T."/>
            <person name="Yabe T."/>
            <person name="Tsuji J.M."/>
            <person name="Fukui M."/>
        </authorList>
    </citation>
    <scope>NUCLEOTIDE SEQUENCE [LARGE SCALE GENOMIC DNA]</scope>
    <source>
        <strain evidence="3">12FAK</strain>
    </source>
</reference>
<dbReference type="InterPro" id="IPR014710">
    <property type="entry name" value="RmlC-like_jellyroll"/>
</dbReference>
<evidence type="ECO:0000313" key="3">
    <source>
        <dbReference type="Proteomes" id="UP001366166"/>
    </source>
</evidence>
<dbReference type="RefSeq" id="WP_338600605.1">
    <property type="nucleotide sequence ID" value="NZ_AP028679.1"/>
</dbReference>
<dbReference type="InterPro" id="IPR011051">
    <property type="entry name" value="RmlC_Cupin_sf"/>
</dbReference>
<sequence>MDKPVLLKNIDFAQPLDLAGLVEYQPGQVVSRTLAQNNFLSLTLFAFDAGEGISAHTVPADALVQVFDGQAEVVIDGQVMNVAAGQVVAMPAGKPHALNARQRFKMVLTVVRPPQTVGL</sequence>
<protein>
    <submittedName>
        <fullName evidence="2">Cupin</fullName>
    </submittedName>
</protein>
<keyword evidence="3" id="KW-1185">Reference proteome</keyword>
<dbReference type="Gene3D" id="2.60.120.10">
    <property type="entry name" value="Jelly Rolls"/>
    <property type="match status" value="1"/>
</dbReference>
<feature type="domain" description="Cupin type-2" evidence="1">
    <location>
        <begin position="44"/>
        <end position="110"/>
    </location>
</feature>
<dbReference type="InterPro" id="IPR013096">
    <property type="entry name" value="Cupin_2"/>
</dbReference>
<dbReference type="Proteomes" id="UP001366166">
    <property type="component" value="Chromosome"/>
</dbReference>
<dbReference type="EMBL" id="AP028679">
    <property type="protein sequence ID" value="BEQ15743.1"/>
    <property type="molecule type" value="Genomic_DNA"/>
</dbReference>
<evidence type="ECO:0000313" key="2">
    <source>
        <dbReference type="EMBL" id="BEQ15743.1"/>
    </source>
</evidence>
<accession>A0AAU9EF61</accession>
<dbReference type="PANTHER" id="PTHR37694">
    <property type="entry name" value="SLR8022 PROTEIN"/>
    <property type="match status" value="1"/>
</dbReference>
<dbReference type="PANTHER" id="PTHR37694:SF1">
    <property type="entry name" value="SLR8022 PROTEIN"/>
    <property type="match status" value="1"/>
</dbReference>
<dbReference type="Pfam" id="PF07883">
    <property type="entry name" value="Cupin_2"/>
    <property type="match status" value="1"/>
</dbReference>
<evidence type="ECO:0000259" key="1">
    <source>
        <dbReference type="Pfam" id="PF07883"/>
    </source>
</evidence>
<dbReference type="AlphaFoldDB" id="A0AAU9EF61"/>
<proteinExistence type="predicted"/>
<organism evidence="2 3">
    <name type="scientific">Desulfoferula mesophila</name>
    <dbReference type="NCBI Taxonomy" id="3058419"/>
    <lineage>
        <taxon>Bacteria</taxon>
        <taxon>Pseudomonadati</taxon>
        <taxon>Thermodesulfobacteriota</taxon>
        <taxon>Desulfarculia</taxon>
        <taxon>Desulfarculales</taxon>
        <taxon>Desulfarculaceae</taxon>
        <taxon>Desulfoferula</taxon>
    </lineage>
</organism>